<comment type="caution">
    <text evidence="13">Lacks conserved residue(s) required for the propagation of feature annotation.</text>
</comment>
<sequence length="411" mass="45877">CGCPNKQQVLTAVRQMQKLLSTQESQYKQGMRTMRRKLTLLQSSVNKQTETCPKLNVPSNGKKFGNKYSVSHEVHFACDPGFLLVGMDTRVCQDNKKWSGQQPFCKNINECSSNPCKNGGTCVDDINRYACLCPPGWVGYNCDHALFSLTAAFSGREGLDPSFSRQPRCTSVQGSQHCSCDPGFHLSGREDIQDPVCLSDVDECELFQRERQARLCAHACVNTPGSYRCTCPPGYTLQEEGRGCDDVNECSSGQHNCSREESCINNHGGFYCVRPECPKSRFNASYVKTSQFKCERNPCHMDSKLCANAAYSITYHYLTLTSNLKTPRALFRMTTSRFNGDTIRFSIVGGVGQGHFTIQRSDRQTGELVLVHPVQGPATLEVEMEMTELSGKTILTKHVSKVIIYVSQYTF</sequence>
<evidence type="ECO:0000256" key="6">
    <source>
        <dbReference type="ARBA" id="ARBA00022659"/>
    </source>
</evidence>
<dbReference type="GeneTree" id="ENSGT00940000165483"/>
<evidence type="ECO:0000256" key="8">
    <source>
        <dbReference type="ARBA" id="ARBA00022737"/>
    </source>
</evidence>
<name>A0A4W3JXS0_CALMI</name>
<evidence type="ECO:0000313" key="18">
    <source>
        <dbReference type="Proteomes" id="UP000314986"/>
    </source>
</evidence>
<dbReference type="InterPro" id="IPR026823">
    <property type="entry name" value="cEGF"/>
</dbReference>
<keyword evidence="9" id="KW-0106">Calcium</keyword>
<dbReference type="Pfam" id="PF12662">
    <property type="entry name" value="cEGF"/>
    <property type="match status" value="1"/>
</dbReference>
<dbReference type="SUPFAM" id="SSF57196">
    <property type="entry name" value="EGF/Laminin"/>
    <property type="match status" value="2"/>
</dbReference>
<dbReference type="InterPro" id="IPR000742">
    <property type="entry name" value="EGF"/>
</dbReference>
<keyword evidence="6 14" id="KW-0768">Sushi</keyword>
<dbReference type="InterPro" id="IPR001881">
    <property type="entry name" value="EGF-like_Ca-bd_dom"/>
</dbReference>
<evidence type="ECO:0000256" key="4">
    <source>
        <dbReference type="ARBA" id="ARBA00022530"/>
    </source>
</evidence>
<dbReference type="FunFam" id="2.10.25.10:FF:000385">
    <property type="entry name" value="Hemicentin 1"/>
    <property type="match status" value="1"/>
</dbReference>
<keyword evidence="10" id="KW-0130">Cell adhesion</keyword>
<dbReference type="InterPro" id="IPR000152">
    <property type="entry name" value="EGF-type_Asp/Asn_hydroxyl_site"/>
</dbReference>
<feature type="domain" description="EGF-like" evidence="15">
    <location>
        <begin position="107"/>
        <end position="143"/>
    </location>
</feature>
<dbReference type="PROSITE" id="PS00010">
    <property type="entry name" value="ASX_HYDROXYL"/>
    <property type="match status" value="2"/>
</dbReference>
<dbReference type="PROSITE" id="PS50026">
    <property type="entry name" value="EGF_3"/>
    <property type="match status" value="2"/>
</dbReference>
<evidence type="ECO:0000256" key="11">
    <source>
        <dbReference type="ARBA" id="ARBA00023157"/>
    </source>
</evidence>
<dbReference type="OMA" id="KIPHATY"/>
<evidence type="ECO:0000259" key="15">
    <source>
        <dbReference type="PROSITE" id="PS50026"/>
    </source>
</evidence>
<dbReference type="Pfam" id="PF22914">
    <property type="entry name" value="Fibulin_C"/>
    <property type="match status" value="1"/>
</dbReference>
<dbReference type="Gene3D" id="2.10.25.10">
    <property type="entry name" value="Laminin"/>
    <property type="match status" value="4"/>
</dbReference>
<dbReference type="Pfam" id="PF00084">
    <property type="entry name" value="Sushi"/>
    <property type="match status" value="1"/>
</dbReference>
<evidence type="ECO:0000256" key="2">
    <source>
        <dbReference type="ARBA" id="ARBA00006127"/>
    </source>
</evidence>
<reference evidence="17" key="4">
    <citation type="submission" date="2025-08" db="UniProtKB">
        <authorList>
            <consortium name="Ensembl"/>
        </authorList>
    </citation>
    <scope>IDENTIFICATION</scope>
</reference>
<evidence type="ECO:0000256" key="12">
    <source>
        <dbReference type="ARBA" id="ARBA00023180"/>
    </source>
</evidence>
<reference evidence="18" key="2">
    <citation type="journal article" date="2007" name="PLoS Biol.">
        <title>Survey sequencing and comparative analysis of the elephant shark (Callorhinchus milii) genome.</title>
        <authorList>
            <person name="Venkatesh B."/>
            <person name="Kirkness E.F."/>
            <person name="Loh Y.H."/>
            <person name="Halpern A.L."/>
            <person name="Lee A.P."/>
            <person name="Johnson J."/>
            <person name="Dandona N."/>
            <person name="Viswanathan L.D."/>
            <person name="Tay A."/>
            <person name="Venter J.C."/>
            <person name="Strausberg R.L."/>
            <person name="Brenner S."/>
        </authorList>
    </citation>
    <scope>NUCLEOTIDE SEQUENCE [LARGE SCALE GENOMIC DNA]</scope>
</reference>
<dbReference type="FunFam" id="2.10.70.10:FF:000064">
    <property type="entry name" value="Fibulin 7"/>
    <property type="match status" value="1"/>
</dbReference>
<evidence type="ECO:0008006" key="19">
    <source>
        <dbReference type="Google" id="ProtNLM"/>
    </source>
</evidence>
<evidence type="ECO:0000256" key="7">
    <source>
        <dbReference type="ARBA" id="ARBA00022729"/>
    </source>
</evidence>
<protein>
    <recommendedName>
        <fullName evidence="19">Fibulin-7-like protein</fullName>
    </recommendedName>
</protein>
<evidence type="ECO:0000256" key="3">
    <source>
        <dbReference type="ARBA" id="ARBA00022525"/>
    </source>
</evidence>
<dbReference type="InterPro" id="IPR050751">
    <property type="entry name" value="ECM_structural_protein"/>
</dbReference>
<feature type="disulfide bond" evidence="14">
    <location>
        <begin position="78"/>
        <end position="105"/>
    </location>
</feature>
<dbReference type="SUPFAM" id="SSF57535">
    <property type="entry name" value="Complement control module/SCR domain"/>
    <property type="match status" value="1"/>
</dbReference>
<reference evidence="18" key="1">
    <citation type="journal article" date="2006" name="Science">
        <title>Ancient noncoding elements conserved in the human genome.</title>
        <authorList>
            <person name="Venkatesh B."/>
            <person name="Kirkness E.F."/>
            <person name="Loh Y.H."/>
            <person name="Halpern A.L."/>
            <person name="Lee A.P."/>
            <person name="Johnson J."/>
            <person name="Dandona N."/>
            <person name="Viswanathan L.D."/>
            <person name="Tay A."/>
            <person name="Venter J.C."/>
            <person name="Strausberg R.L."/>
            <person name="Brenner S."/>
        </authorList>
    </citation>
    <scope>NUCLEOTIDE SEQUENCE [LARGE SCALE GENOMIC DNA]</scope>
</reference>
<dbReference type="PANTHER" id="PTHR24034">
    <property type="entry name" value="EGF-LIKE DOMAIN-CONTAINING PROTEIN"/>
    <property type="match status" value="1"/>
</dbReference>
<dbReference type="CDD" id="cd00054">
    <property type="entry name" value="EGF_CA"/>
    <property type="match status" value="2"/>
</dbReference>
<feature type="domain" description="EGF-like" evidence="15">
    <location>
        <begin position="200"/>
        <end position="245"/>
    </location>
</feature>
<dbReference type="InterPro" id="IPR018097">
    <property type="entry name" value="EGF_Ca-bd_CS"/>
</dbReference>
<accession>A0A4W3JXS0</accession>
<dbReference type="PROSITE" id="PS01186">
    <property type="entry name" value="EGF_2"/>
    <property type="match status" value="2"/>
</dbReference>
<dbReference type="Ensembl" id="ENSCMIT00000044477.1">
    <property type="protein sequence ID" value="ENSCMIP00000043851.1"/>
    <property type="gene ID" value="ENSCMIG00000018156.1"/>
</dbReference>
<dbReference type="GO" id="GO:0007155">
    <property type="term" value="P:cell adhesion"/>
    <property type="evidence" value="ECO:0007669"/>
    <property type="project" value="UniProtKB-KW"/>
</dbReference>
<dbReference type="PRINTS" id="PR00010">
    <property type="entry name" value="EGFBLOOD"/>
</dbReference>
<dbReference type="InParanoid" id="A0A4W3JXS0"/>
<dbReference type="InterPro" id="IPR000436">
    <property type="entry name" value="Sushi_SCR_CCP_dom"/>
</dbReference>
<evidence type="ECO:0000256" key="13">
    <source>
        <dbReference type="PROSITE-ProRule" id="PRU00076"/>
    </source>
</evidence>
<dbReference type="PANTHER" id="PTHR24034:SF87">
    <property type="entry name" value="FIBULIN 7"/>
    <property type="match status" value="1"/>
</dbReference>
<keyword evidence="18" id="KW-1185">Reference proteome</keyword>
<dbReference type="Gene3D" id="2.10.70.10">
    <property type="entry name" value="Complement Module, domain 1"/>
    <property type="match status" value="1"/>
</dbReference>
<dbReference type="InterPro" id="IPR035976">
    <property type="entry name" value="Sushi/SCR/CCP_sf"/>
</dbReference>
<evidence type="ECO:0000256" key="5">
    <source>
        <dbReference type="ARBA" id="ARBA00022536"/>
    </source>
</evidence>
<reference evidence="17" key="5">
    <citation type="submission" date="2025-09" db="UniProtKB">
        <authorList>
            <consortium name="Ensembl"/>
        </authorList>
    </citation>
    <scope>IDENTIFICATION</scope>
</reference>
<keyword evidence="4" id="KW-0272">Extracellular matrix</keyword>
<dbReference type="SMART" id="SM00181">
    <property type="entry name" value="EGF"/>
    <property type="match status" value="3"/>
</dbReference>
<organism evidence="17 18">
    <name type="scientific">Callorhinchus milii</name>
    <name type="common">Ghost shark</name>
    <dbReference type="NCBI Taxonomy" id="7868"/>
    <lineage>
        <taxon>Eukaryota</taxon>
        <taxon>Metazoa</taxon>
        <taxon>Chordata</taxon>
        <taxon>Craniata</taxon>
        <taxon>Vertebrata</taxon>
        <taxon>Chondrichthyes</taxon>
        <taxon>Holocephali</taxon>
        <taxon>Chimaeriformes</taxon>
        <taxon>Callorhinchidae</taxon>
        <taxon>Callorhinchus</taxon>
    </lineage>
</organism>
<keyword evidence="7" id="KW-0732">Signal</keyword>
<evidence type="ECO:0000259" key="16">
    <source>
        <dbReference type="PROSITE" id="PS50923"/>
    </source>
</evidence>
<dbReference type="AlphaFoldDB" id="A0A4W3JXS0"/>
<dbReference type="PROSITE" id="PS00022">
    <property type="entry name" value="EGF_1"/>
    <property type="match status" value="1"/>
</dbReference>
<dbReference type="InterPro" id="IPR055088">
    <property type="entry name" value="Fibulin_C"/>
</dbReference>
<comment type="subcellular location">
    <subcellularLocation>
        <location evidence="1">Secreted</location>
        <location evidence="1">Extracellular space</location>
        <location evidence="1">Extracellular matrix</location>
    </subcellularLocation>
</comment>
<keyword evidence="8" id="KW-0677">Repeat</keyword>
<dbReference type="PROSITE" id="PS01187">
    <property type="entry name" value="EGF_CA"/>
    <property type="match status" value="2"/>
</dbReference>
<dbReference type="CDD" id="cd00033">
    <property type="entry name" value="CCP"/>
    <property type="match status" value="1"/>
</dbReference>
<keyword evidence="3" id="KW-0964">Secreted</keyword>
<dbReference type="FunFam" id="2.10.25.10:FF:000004">
    <property type="entry name" value="Neurogenic locus notch 1"/>
    <property type="match status" value="1"/>
</dbReference>
<keyword evidence="11 13" id="KW-1015">Disulfide bond</keyword>
<keyword evidence="5 13" id="KW-0245">EGF-like domain</keyword>
<keyword evidence="12" id="KW-0325">Glycoprotein</keyword>
<evidence type="ECO:0000256" key="14">
    <source>
        <dbReference type="PROSITE-ProRule" id="PRU00302"/>
    </source>
</evidence>
<dbReference type="SMART" id="SM00032">
    <property type="entry name" value="CCP"/>
    <property type="match status" value="1"/>
</dbReference>
<feature type="domain" description="Sushi" evidence="16">
    <location>
        <begin position="50"/>
        <end position="107"/>
    </location>
</feature>
<evidence type="ECO:0000256" key="10">
    <source>
        <dbReference type="ARBA" id="ARBA00022889"/>
    </source>
</evidence>
<evidence type="ECO:0000256" key="1">
    <source>
        <dbReference type="ARBA" id="ARBA00004498"/>
    </source>
</evidence>
<dbReference type="SMART" id="SM00179">
    <property type="entry name" value="EGF_CA"/>
    <property type="match status" value="3"/>
</dbReference>
<dbReference type="PROSITE" id="PS50923">
    <property type="entry name" value="SUSHI"/>
    <property type="match status" value="1"/>
</dbReference>
<proteinExistence type="inferred from homology"/>
<evidence type="ECO:0000313" key="17">
    <source>
        <dbReference type="Ensembl" id="ENSCMIP00000043851.1"/>
    </source>
</evidence>
<dbReference type="Proteomes" id="UP000314986">
    <property type="component" value="Unassembled WGS sequence"/>
</dbReference>
<reference evidence="18" key="3">
    <citation type="journal article" date="2014" name="Nature">
        <title>Elephant shark genome provides unique insights into gnathostome evolution.</title>
        <authorList>
            <consortium name="International Elephant Shark Genome Sequencing Consortium"/>
            <person name="Venkatesh B."/>
            <person name="Lee A.P."/>
            <person name="Ravi V."/>
            <person name="Maurya A.K."/>
            <person name="Lian M.M."/>
            <person name="Swann J.B."/>
            <person name="Ohta Y."/>
            <person name="Flajnik M.F."/>
            <person name="Sutoh Y."/>
            <person name="Kasahara M."/>
            <person name="Hoon S."/>
            <person name="Gangu V."/>
            <person name="Roy S.W."/>
            <person name="Irimia M."/>
            <person name="Korzh V."/>
            <person name="Kondrychyn I."/>
            <person name="Lim Z.W."/>
            <person name="Tay B.H."/>
            <person name="Tohari S."/>
            <person name="Kong K.W."/>
            <person name="Ho S."/>
            <person name="Lorente-Galdos B."/>
            <person name="Quilez J."/>
            <person name="Marques-Bonet T."/>
            <person name="Raney B.J."/>
            <person name="Ingham P.W."/>
            <person name="Tay A."/>
            <person name="Hillier L.W."/>
            <person name="Minx P."/>
            <person name="Boehm T."/>
            <person name="Wilson R.K."/>
            <person name="Brenner S."/>
            <person name="Warren W.C."/>
        </authorList>
    </citation>
    <scope>NUCLEOTIDE SEQUENCE [LARGE SCALE GENOMIC DNA]</scope>
</reference>
<dbReference type="Pfam" id="PF00008">
    <property type="entry name" value="EGF"/>
    <property type="match status" value="1"/>
</dbReference>
<evidence type="ECO:0000256" key="9">
    <source>
        <dbReference type="ARBA" id="ARBA00022837"/>
    </source>
</evidence>
<dbReference type="CDD" id="cd11304">
    <property type="entry name" value="Cadherin_repeat"/>
    <property type="match status" value="1"/>
</dbReference>
<comment type="similarity">
    <text evidence="2">Belongs to the fibulin family.</text>
</comment>
<dbReference type="GO" id="GO:0005509">
    <property type="term" value="F:calcium ion binding"/>
    <property type="evidence" value="ECO:0007669"/>
    <property type="project" value="InterPro"/>
</dbReference>
<feature type="disulfide bond" evidence="13">
    <location>
        <begin position="133"/>
        <end position="142"/>
    </location>
</feature>